<dbReference type="SMART" id="SM00421">
    <property type="entry name" value="HTH_LUXR"/>
    <property type="match status" value="1"/>
</dbReference>
<feature type="domain" description="HTH luxR-type" evidence="4">
    <location>
        <begin position="212"/>
        <end position="277"/>
    </location>
</feature>
<evidence type="ECO:0000256" key="3">
    <source>
        <dbReference type="PROSITE-ProRule" id="PRU00169"/>
    </source>
</evidence>
<organism evidence="6 7">
    <name type="scientific">Methylorubrum suomiense</name>
    <dbReference type="NCBI Taxonomy" id="144191"/>
    <lineage>
        <taxon>Bacteria</taxon>
        <taxon>Pseudomonadati</taxon>
        <taxon>Pseudomonadota</taxon>
        <taxon>Alphaproteobacteria</taxon>
        <taxon>Hyphomicrobiales</taxon>
        <taxon>Methylobacteriaceae</taxon>
        <taxon>Methylorubrum</taxon>
    </lineage>
</organism>
<evidence type="ECO:0000313" key="7">
    <source>
        <dbReference type="Proteomes" id="UP001055093"/>
    </source>
</evidence>
<gene>
    <name evidence="6" type="primary">rcsB</name>
    <name evidence="6" type="ORF">BGCPKDLD_2277</name>
</gene>
<dbReference type="InterPro" id="IPR058245">
    <property type="entry name" value="NreC/VraR/RcsB-like_REC"/>
</dbReference>
<reference evidence="6" key="1">
    <citation type="journal article" date="2021" name="Front. Microbiol.">
        <title>Comprehensive Comparative Genomics and Phenotyping of Methylobacterium Species.</title>
        <authorList>
            <person name="Alessa O."/>
            <person name="Ogura Y."/>
            <person name="Fujitani Y."/>
            <person name="Takami H."/>
            <person name="Hayashi T."/>
            <person name="Sahin N."/>
            <person name="Tani A."/>
        </authorList>
    </citation>
    <scope>NUCLEOTIDE SEQUENCE</scope>
    <source>
        <strain evidence="6">DSM 14458</strain>
    </source>
</reference>
<dbReference type="SMART" id="SM00448">
    <property type="entry name" value="REC"/>
    <property type="match status" value="1"/>
</dbReference>
<dbReference type="SUPFAM" id="SSF52172">
    <property type="entry name" value="CheY-like"/>
    <property type="match status" value="1"/>
</dbReference>
<evidence type="ECO:0000256" key="1">
    <source>
        <dbReference type="ARBA" id="ARBA00022553"/>
    </source>
</evidence>
<dbReference type="InterPro" id="IPR000792">
    <property type="entry name" value="Tscrpt_reg_LuxR_C"/>
</dbReference>
<dbReference type="PROSITE" id="PS50110">
    <property type="entry name" value="RESPONSE_REGULATORY"/>
    <property type="match status" value="1"/>
</dbReference>
<sequence>MTLRKPVAAAPSSEPAAQFAPMDVALSAAHAAIRPALGPAAPAAVTGALGRAAANTGDSVTGRINAVAGEPDALLIVDDHPIVLSGLRRLAETAGFSTVHEASDVVSAYRLFHRHRPGLVVADLSFEGSGLSGLSLIRRIKALEPEARILAFSMHADPVVVARALEGGALGFALKDAGSATFLEALASVRAGRSSLPHALATEVAMLDRSARPAPLATLSARELQILSLMSQGKSYEAIARALSVSYRTIVNASATMRAKLGVGSRAGLIQIAVGQRAGGAFFD</sequence>
<dbReference type="Pfam" id="PF00196">
    <property type="entry name" value="GerE"/>
    <property type="match status" value="1"/>
</dbReference>
<dbReference type="PANTHER" id="PTHR43214">
    <property type="entry name" value="TWO-COMPONENT RESPONSE REGULATOR"/>
    <property type="match status" value="1"/>
</dbReference>
<dbReference type="PRINTS" id="PR00038">
    <property type="entry name" value="HTHLUXR"/>
</dbReference>
<keyword evidence="1 3" id="KW-0597">Phosphoprotein</keyword>
<dbReference type="InterPro" id="IPR039420">
    <property type="entry name" value="WalR-like"/>
</dbReference>
<proteinExistence type="predicted"/>
<evidence type="ECO:0000259" key="5">
    <source>
        <dbReference type="PROSITE" id="PS50110"/>
    </source>
</evidence>
<dbReference type="CDD" id="cd06170">
    <property type="entry name" value="LuxR_C_like"/>
    <property type="match status" value="1"/>
</dbReference>
<dbReference type="SUPFAM" id="SSF46894">
    <property type="entry name" value="C-terminal effector domain of the bipartite response regulators"/>
    <property type="match status" value="1"/>
</dbReference>
<dbReference type="Pfam" id="PF00072">
    <property type="entry name" value="Response_reg"/>
    <property type="match status" value="1"/>
</dbReference>
<dbReference type="InterPro" id="IPR001789">
    <property type="entry name" value="Sig_transdc_resp-reg_receiver"/>
</dbReference>
<dbReference type="Gene3D" id="3.40.50.2300">
    <property type="match status" value="1"/>
</dbReference>
<evidence type="ECO:0000313" key="6">
    <source>
        <dbReference type="EMBL" id="GJE75690.1"/>
    </source>
</evidence>
<feature type="modified residue" description="4-aspartylphosphate" evidence="3">
    <location>
        <position position="123"/>
    </location>
</feature>
<dbReference type="PROSITE" id="PS50043">
    <property type="entry name" value="HTH_LUXR_2"/>
    <property type="match status" value="1"/>
</dbReference>
<comment type="caution">
    <text evidence="6">The sequence shown here is derived from an EMBL/GenBank/DDBJ whole genome shotgun (WGS) entry which is preliminary data.</text>
</comment>
<dbReference type="InterPro" id="IPR016032">
    <property type="entry name" value="Sig_transdc_resp-reg_C-effctor"/>
</dbReference>
<accession>A0ABQ4UU16</accession>
<name>A0ABQ4UU16_9HYPH</name>
<keyword evidence="7" id="KW-1185">Reference proteome</keyword>
<dbReference type="Gene3D" id="1.10.10.10">
    <property type="entry name" value="Winged helix-like DNA-binding domain superfamily/Winged helix DNA-binding domain"/>
    <property type="match status" value="1"/>
</dbReference>
<dbReference type="PANTHER" id="PTHR43214:SF43">
    <property type="entry name" value="TWO-COMPONENT RESPONSE REGULATOR"/>
    <property type="match status" value="1"/>
</dbReference>
<evidence type="ECO:0000259" key="4">
    <source>
        <dbReference type="PROSITE" id="PS50043"/>
    </source>
</evidence>
<dbReference type="EMBL" id="BPRE01000006">
    <property type="protein sequence ID" value="GJE75690.1"/>
    <property type="molecule type" value="Genomic_DNA"/>
</dbReference>
<keyword evidence="2" id="KW-0238">DNA-binding</keyword>
<protein>
    <submittedName>
        <fullName evidence="6">Transcriptional regulatory protein RcsB</fullName>
    </submittedName>
</protein>
<evidence type="ECO:0000256" key="2">
    <source>
        <dbReference type="ARBA" id="ARBA00023125"/>
    </source>
</evidence>
<dbReference type="InterPro" id="IPR011006">
    <property type="entry name" value="CheY-like_superfamily"/>
</dbReference>
<reference evidence="6" key="2">
    <citation type="submission" date="2021-08" db="EMBL/GenBank/DDBJ databases">
        <authorList>
            <person name="Tani A."/>
            <person name="Ola A."/>
            <person name="Ogura Y."/>
            <person name="Katsura K."/>
            <person name="Hayashi T."/>
        </authorList>
    </citation>
    <scope>NUCLEOTIDE SEQUENCE</scope>
    <source>
        <strain evidence="6">DSM 14458</strain>
    </source>
</reference>
<dbReference type="Proteomes" id="UP001055093">
    <property type="component" value="Unassembled WGS sequence"/>
</dbReference>
<dbReference type="CDD" id="cd17535">
    <property type="entry name" value="REC_NarL-like"/>
    <property type="match status" value="1"/>
</dbReference>
<dbReference type="InterPro" id="IPR036388">
    <property type="entry name" value="WH-like_DNA-bd_sf"/>
</dbReference>
<feature type="domain" description="Response regulatory" evidence="5">
    <location>
        <begin position="73"/>
        <end position="190"/>
    </location>
</feature>